<dbReference type="RefSeq" id="WP_090841148.1">
    <property type="nucleotide sequence ID" value="NZ_FNIL01000002.1"/>
</dbReference>
<organism evidence="3 4">
    <name type="scientific">Alkalicoccus daliensis</name>
    <dbReference type="NCBI Taxonomy" id="745820"/>
    <lineage>
        <taxon>Bacteria</taxon>
        <taxon>Bacillati</taxon>
        <taxon>Bacillota</taxon>
        <taxon>Bacilli</taxon>
        <taxon>Bacillales</taxon>
        <taxon>Bacillaceae</taxon>
        <taxon>Alkalicoccus</taxon>
    </lineage>
</organism>
<keyword evidence="2" id="KW-1133">Transmembrane helix</keyword>
<keyword evidence="2" id="KW-0812">Transmembrane</keyword>
<dbReference type="EMBL" id="FNIL01000002">
    <property type="protein sequence ID" value="SDN54911.1"/>
    <property type="molecule type" value="Genomic_DNA"/>
</dbReference>
<feature type="transmembrane region" description="Helical" evidence="2">
    <location>
        <begin position="6"/>
        <end position="28"/>
    </location>
</feature>
<evidence type="ECO:0000256" key="1">
    <source>
        <dbReference type="SAM" id="MobiDB-lite"/>
    </source>
</evidence>
<dbReference type="PROSITE" id="PS51257">
    <property type="entry name" value="PROKAR_LIPOPROTEIN"/>
    <property type="match status" value="1"/>
</dbReference>
<dbReference type="Proteomes" id="UP000198778">
    <property type="component" value="Unassembled WGS sequence"/>
</dbReference>
<keyword evidence="2" id="KW-0472">Membrane</keyword>
<proteinExistence type="predicted"/>
<gene>
    <name evidence="3" type="ORF">SAMN04488053_10223</name>
</gene>
<feature type="region of interest" description="Disordered" evidence="1">
    <location>
        <begin position="54"/>
        <end position="73"/>
    </location>
</feature>
<accession>A0A1H0CAU6</accession>
<evidence type="ECO:0000313" key="4">
    <source>
        <dbReference type="Proteomes" id="UP000198778"/>
    </source>
</evidence>
<sequence length="143" mass="16223">MKKEWWIVGGTGLACAGIWLTLLFTIFVDDETAESSMSAEADSELTAFFTEEFKEETDMEQQEPPLTEEKDINEPEEFAEENAEDAYTVEAPVEIENLNLERIQEDGLAVNDVKLISPDQTMSIDEILEVLVELEDQIEEVNE</sequence>
<dbReference type="AlphaFoldDB" id="A0A1H0CAU6"/>
<name>A0A1H0CAU6_9BACI</name>
<reference evidence="4" key="1">
    <citation type="submission" date="2016-10" db="EMBL/GenBank/DDBJ databases">
        <authorList>
            <person name="Varghese N."/>
            <person name="Submissions S."/>
        </authorList>
    </citation>
    <scope>NUCLEOTIDE SEQUENCE [LARGE SCALE GENOMIC DNA]</scope>
    <source>
        <strain evidence="4">CGMCC 1.10369</strain>
    </source>
</reference>
<keyword evidence="4" id="KW-1185">Reference proteome</keyword>
<protein>
    <submittedName>
        <fullName evidence="3">Uncharacterized protein</fullName>
    </submittedName>
</protein>
<evidence type="ECO:0000313" key="3">
    <source>
        <dbReference type="EMBL" id="SDN54911.1"/>
    </source>
</evidence>
<evidence type="ECO:0000256" key="2">
    <source>
        <dbReference type="SAM" id="Phobius"/>
    </source>
</evidence>